<dbReference type="RefSeq" id="WP_407327906.1">
    <property type="nucleotide sequence ID" value="NZ_CP136865.1"/>
</dbReference>
<feature type="signal peptide" evidence="1">
    <location>
        <begin position="1"/>
        <end position="26"/>
    </location>
</feature>
<evidence type="ECO:0000313" key="3">
    <source>
        <dbReference type="Proteomes" id="UP001626549"/>
    </source>
</evidence>
<dbReference type="EMBL" id="CP136865">
    <property type="protein sequence ID" value="WOJ97201.1"/>
    <property type="molecule type" value="Genomic_DNA"/>
</dbReference>
<reference evidence="2 3" key="1">
    <citation type="submission" date="2023-10" db="EMBL/GenBank/DDBJ databases">
        <title>Two novel species belonging to the OM43/NOR5 clade.</title>
        <authorList>
            <person name="Park M."/>
        </authorList>
    </citation>
    <scope>NUCLEOTIDE SEQUENCE [LARGE SCALE GENOMIC DNA]</scope>
    <source>
        <strain evidence="2 3">IMCC45268</strain>
    </source>
</reference>
<protein>
    <recommendedName>
        <fullName evidence="4">SoxXA-binding protein SoxK</fullName>
    </recommendedName>
</protein>
<sequence length="103" mass="11030">MNKIMEKAMKAPPVLPLVLFTATALADPATTLDRASELHRQALALEHGWSVTEPLIAEARAAMDAGNGGQAQALADRALLVAQQSLKQAEDEKSAWQTRVVGR</sequence>
<keyword evidence="3" id="KW-1185">Reference proteome</keyword>
<feature type="chain" id="PRO_5046488244" description="SoxXA-binding protein SoxK" evidence="1">
    <location>
        <begin position="27"/>
        <end position="103"/>
    </location>
</feature>
<accession>A0ABZ0IGP8</accession>
<keyword evidence="1" id="KW-0732">Signal</keyword>
<evidence type="ECO:0008006" key="4">
    <source>
        <dbReference type="Google" id="ProtNLM"/>
    </source>
</evidence>
<name>A0ABZ0IGP8_9GAMM</name>
<dbReference type="Proteomes" id="UP001626549">
    <property type="component" value="Chromosome"/>
</dbReference>
<evidence type="ECO:0000256" key="1">
    <source>
        <dbReference type="SAM" id="SignalP"/>
    </source>
</evidence>
<proteinExistence type="predicted"/>
<gene>
    <name evidence="2" type="ORF">R0137_01180</name>
</gene>
<organism evidence="2 3">
    <name type="scientific">Congregibacter brevis</name>
    <dbReference type="NCBI Taxonomy" id="3081201"/>
    <lineage>
        <taxon>Bacteria</taxon>
        <taxon>Pseudomonadati</taxon>
        <taxon>Pseudomonadota</taxon>
        <taxon>Gammaproteobacteria</taxon>
        <taxon>Cellvibrionales</taxon>
        <taxon>Halieaceae</taxon>
        <taxon>Congregibacter</taxon>
    </lineage>
</organism>
<evidence type="ECO:0000313" key="2">
    <source>
        <dbReference type="EMBL" id="WOJ97201.1"/>
    </source>
</evidence>